<feature type="region of interest" description="Disordered" evidence="10">
    <location>
        <begin position="115"/>
        <end position="156"/>
    </location>
</feature>
<evidence type="ECO:0000256" key="6">
    <source>
        <dbReference type="ARBA" id="ARBA00023163"/>
    </source>
</evidence>
<organism evidence="11 12">
    <name type="scientific">Xylona heveae (strain CBS 132557 / TC161)</name>
    <dbReference type="NCBI Taxonomy" id="1328760"/>
    <lineage>
        <taxon>Eukaryota</taxon>
        <taxon>Fungi</taxon>
        <taxon>Dikarya</taxon>
        <taxon>Ascomycota</taxon>
        <taxon>Pezizomycotina</taxon>
        <taxon>Xylonomycetes</taxon>
        <taxon>Xylonales</taxon>
        <taxon>Xylonaceae</taxon>
        <taxon>Xylona</taxon>
    </lineage>
</organism>
<dbReference type="Proteomes" id="UP000076632">
    <property type="component" value="Unassembled WGS sequence"/>
</dbReference>
<dbReference type="GO" id="GO:0000978">
    <property type="term" value="F:RNA polymerase II cis-regulatory region sequence-specific DNA binding"/>
    <property type="evidence" value="ECO:0007669"/>
    <property type="project" value="TreeGrafter"/>
</dbReference>
<feature type="region of interest" description="Disordered" evidence="10">
    <location>
        <begin position="285"/>
        <end position="304"/>
    </location>
</feature>
<proteinExistence type="inferred from homology"/>
<dbReference type="EMBL" id="KV407454">
    <property type="protein sequence ID" value="KZF26196.1"/>
    <property type="molecule type" value="Genomic_DNA"/>
</dbReference>
<dbReference type="GO" id="GO:0070847">
    <property type="term" value="C:core mediator complex"/>
    <property type="evidence" value="ECO:0007669"/>
    <property type="project" value="TreeGrafter"/>
</dbReference>
<accession>A0A165JG81</accession>
<evidence type="ECO:0000256" key="3">
    <source>
        <dbReference type="ARBA" id="ARBA00020637"/>
    </source>
</evidence>
<feature type="compositionally biased region" description="Polar residues" evidence="10">
    <location>
        <begin position="119"/>
        <end position="138"/>
    </location>
</feature>
<dbReference type="GO" id="GO:0006357">
    <property type="term" value="P:regulation of transcription by RNA polymerase II"/>
    <property type="evidence" value="ECO:0007669"/>
    <property type="project" value="InterPro"/>
</dbReference>
<protein>
    <recommendedName>
        <fullName evidence="3 9">Mediator of RNA polymerase II transcription subunit 8</fullName>
    </recommendedName>
    <alternativeName>
        <fullName evidence="8 9">Mediator complex subunit 8</fullName>
    </alternativeName>
</protein>
<sequence>MTSLDAADLKALEQTRQRLFQLTSSLASLQQSIHMSDPLPPWNSLQSLATIISQHLATLSAHLTTHHDLLSSTIVYPLPTFPGRTEESLLGQLLRKKLEPAVEDWVDRGREIATEALGNGNNQSANGQTSGDHAQPSATVGGLPDPTSSASSSRLTEKELDSLWDWARVAANEEARARDWDADYTREEQESGIQNVITGLRRKLRDPDEESSDEEDNEEAIAGDEDEERNIPDDEMEVVGVRRKSGAAGLEFQLRRESEHRAAMMAKKPSLPMTEVFRFMHTGAEPRGVGAEPFGPLGMAGVRR</sequence>
<evidence type="ECO:0000313" key="11">
    <source>
        <dbReference type="EMBL" id="KZF26196.1"/>
    </source>
</evidence>
<dbReference type="OrthoDB" id="5329317at2759"/>
<dbReference type="Gene3D" id="6.10.250.2610">
    <property type="match status" value="1"/>
</dbReference>
<feature type="region of interest" description="Disordered" evidence="10">
    <location>
        <begin position="198"/>
        <end position="235"/>
    </location>
</feature>
<evidence type="ECO:0000313" key="12">
    <source>
        <dbReference type="Proteomes" id="UP000076632"/>
    </source>
</evidence>
<comment type="function">
    <text evidence="9">Component of the Mediator complex, a coactivator involved in the regulated transcription of nearly all RNA polymerase II-dependent genes. Mediator functions as a bridge to convey information from gene-specific regulatory proteins to the basal RNA polymerase II transcription machinery. Mediator is recruited to promoters by direct interactions with regulatory proteins and serves as a scaffold for the assembly of a functional preinitiation complex with RNA polymerase II and the general transcription factors.</text>
</comment>
<evidence type="ECO:0000256" key="4">
    <source>
        <dbReference type="ARBA" id="ARBA00023015"/>
    </source>
</evidence>
<dbReference type="GO" id="GO:0016592">
    <property type="term" value="C:mediator complex"/>
    <property type="evidence" value="ECO:0007669"/>
    <property type="project" value="InterPro"/>
</dbReference>
<dbReference type="InParanoid" id="A0A165JG81"/>
<keyword evidence="7 9" id="KW-0539">Nucleus</keyword>
<evidence type="ECO:0000256" key="8">
    <source>
        <dbReference type="ARBA" id="ARBA00031261"/>
    </source>
</evidence>
<evidence type="ECO:0000256" key="1">
    <source>
        <dbReference type="ARBA" id="ARBA00004123"/>
    </source>
</evidence>
<evidence type="ECO:0000256" key="9">
    <source>
        <dbReference type="RuleBase" id="RU364144"/>
    </source>
</evidence>
<dbReference type="GeneID" id="28896624"/>
<comment type="subcellular location">
    <subcellularLocation>
        <location evidence="1 9">Nucleus</location>
    </subcellularLocation>
</comment>
<evidence type="ECO:0000256" key="10">
    <source>
        <dbReference type="SAM" id="MobiDB-lite"/>
    </source>
</evidence>
<keyword evidence="12" id="KW-1185">Reference proteome</keyword>
<evidence type="ECO:0000256" key="2">
    <source>
        <dbReference type="ARBA" id="ARBA00005716"/>
    </source>
</evidence>
<dbReference type="PANTHER" id="PTHR13074">
    <property type="entry name" value="MEDIATOR OF RNA POLYMERASE II TRANSCRIPTION SUBUNIT 8"/>
    <property type="match status" value="1"/>
</dbReference>
<dbReference type="OMA" id="WAPIEAN"/>
<dbReference type="InterPro" id="IPR019364">
    <property type="entry name" value="Mediatior_Med8_fun/met"/>
</dbReference>
<dbReference type="PANTHER" id="PTHR13074:SF9">
    <property type="entry name" value="MEDIATOR OF RNA POLYMERASE II TRANSCRIPTION SUBUNIT 8"/>
    <property type="match status" value="1"/>
</dbReference>
<feature type="compositionally biased region" description="Acidic residues" evidence="10">
    <location>
        <begin position="207"/>
        <end position="235"/>
    </location>
</feature>
<name>A0A165JG81_XYLHT</name>
<dbReference type="Pfam" id="PF10232">
    <property type="entry name" value="Med8"/>
    <property type="match status" value="1"/>
</dbReference>
<reference evidence="11 12" key="1">
    <citation type="journal article" date="2016" name="Fungal Biol.">
        <title>The genome of Xylona heveae provides a window into fungal endophytism.</title>
        <authorList>
            <person name="Gazis R."/>
            <person name="Kuo A."/>
            <person name="Riley R."/>
            <person name="LaButti K."/>
            <person name="Lipzen A."/>
            <person name="Lin J."/>
            <person name="Amirebrahimi M."/>
            <person name="Hesse C.N."/>
            <person name="Spatafora J.W."/>
            <person name="Henrissat B."/>
            <person name="Hainaut M."/>
            <person name="Grigoriev I.V."/>
            <person name="Hibbett D.S."/>
        </authorList>
    </citation>
    <scope>NUCLEOTIDE SEQUENCE [LARGE SCALE GENOMIC DNA]</scope>
    <source>
        <strain evidence="11 12">TC161</strain>
    </source>
</reference>
<comment type="similarity">
    <text evidence="2 9">Belongs to the Mediator complex subunit 8 family.</text>
</comment>
<dbReference type="AlphaFoldDB" id="A0A165JG81"/>
<dbReference type="Gene3D" id="1.20.58.1710">
    <property type="match status" value="1"/>
</dbReference>
<dbReference type="RefSeq" id="XP_018191751.1">
    <property type="nucleotide sequence ID" value="XM_018331487.1"/>
</dbReference>
<keyword evidence="4 9" id="KW-0805">Transcription regulation</keyword>
<evidence type="ECO:0000256" key="7">
    <source>
        <dbReference type="ARBA" id="ARBA00023242"/>
    </source>
</evidence>
<keyword evidence="6 9" id="KW-0804">Transcription</keyword>
<gene>
    <name evidence="9" type="primary">MED8</name>
    <name evidence="11" type="ORF">L228DRAFT_242628</name>
</gene>
<dbReference type="GO" id="GO:0003712">
    <property type="term" value="F:transcription coregulator activity"/>
    <property type="evidence" value="ECO:0007669"/>
    <property type="project" value="InterPro"/>
</dbReference>
<evidence type="ECO:0000256" key="5">
    <source>
        <dbReference type="ARBA" id="ARBA00023159"/>
    </source>
</evidence>
<comment type="subunit">
    <text evidence="9">Component of the Mediator complex.</text>
</comment>
<keyword evidence="5 9" id="KW-0010">Activator</keyword>